<dbReference type="SMART" id="SM00350">
    <property type="entry name" value="MCM"/>
    <property type="match status" value="1"/>
</dbReference>
<dbReference type="EMBL" id="GL984270">
    <property type="protein sequence ID" value="EGR28289.1"/>
    <property type="molecule type" value="Genomic_DNA"/>
</dbReference>
<organism evidence="6 7">
    <name type="scientific">Ichthyophthirius multifiliis</name>
    <name type="common">White spot disease agent</name>
    <name type="synonym">Ich</name>
    <dbReference type="NCBI Taxonomy" id="5932"/>
    <lineage>
        <taxon>Eukaryota</taxon>
        <taxon>Sar</taxon>
        <taxon>Alveolata</taxon>
        <taxon>Ciliophora</taxon>
        <taxon>Intramacronucleata</taxon>
        <taxon>Oligohymenophorea</taxon>
        <taxon>Hymenostomatida</taxon>
        <taxon>Ophryoglenina</taxon>
        <taxon>Ichthyophthirius</taxon>
    </lineage>
</organism>
<keyword evidence="2 4" id="KW-0547">Nucleotide-binding</keyword>
<keyword evidence="4" id="KW-0238">DNA-binding</keyword>
<dbReference type="STRING" id="857967.G0R2M5"/>
<dbReference type="InterPro" id="IPR018525">
    <property type="entry name" value="MCM_CS"/>
</dbReference>
<dbReference type="Gene3D" id="3.40.50.300">
    <property type="entry name" value="P-loop containing nucleotide triphosphate hydrolases"/>
    <property type="match status" value="1"/>
</dbReference>
<evidence type="ECO:0000256" key="4">
    <source>
        <dbReference type="RuleBase" id="RU004070"/>
    </source>
</evidence>
<dbReference type="PANTHER" id="PTHR11630:SF47">
    <property type="entry name" value="DNA HELICASE MCM8"/>
    <property type="match status" value="1"/>
</dbReference>
<dbReference type="EC" id="3.6.4.12" evidence="1"/>
<dbReference type="SUPFAM" id="SSF52540">
    <property type="entry name" value="P-loop containing nucleoside triphosphate hydrolases"/>
    <property type="match status" value="1"/>
</dbReference>
<dbReference type="InParanoid" id="G0R2M5"/>
<proteinExistence type="inferred from homology"/>
<protein>
    <recommendedName>
        <fullName evidence="1">DNA helicase</fullName>
        <ecNumber evidence="1">3.6.4.12</ecNumber>
    </recommendedName>
</protein>
<dbReference type="GO" id="GO:0017116">
    <property type="term" value="F:single-stranded DNA helicase activity"/>
    <property type="evidence" value="ECO:0007669"/>
    <property type="project" value="TreeGrafter"/>
</dbReference>
<gene>
    <name evidence="6" type="ORF">IMG5_179460</name>
</gene>
<evidence type="ECO:0000256" key="2">
    <source>
        <dbReference type="ARBA" id="ARBA00022741"/>
    </source>
</evidence>
<name>G0R2M5_ICHMU</name>
<dbReference type="OrthoDB" id="422555at2759"/>
<dbReference type="Proteomes" id="UP000008983">
    <property type="component" value="Unassembled WGS sequence"/>
</dbReference>
<dbReference type="GO" id="GO:0005634">
    <property type="term" value="C:nucleus"/>
    <property type="evidence" value="ECO:0007669"/>
    <property type="project" value="TreeGrafter"/>
</dbReference>
<evidence type="ECO:0000313" key="6">
    <source>
        <dbReference type="EMBL" id="EGR28289.1"/>
    </source>
</evidence>
<dbReference type="GO" id="GO:0042555">
    <property type="term" value="C:MCM complex"/>
    <property type="evidence" value="ECO:0007669"/>
    <property type="project" value="TreeGrafter"/>
</dbReference>
<dbReference type="PANTHER" id="PTHR11630">
    <property type="entry name" value="DNA REPLICATION LICENSING FACTOR MCM FAMILY MEMBER"/>
    <property type="match status" value="1"/>
</dbReference>
<dbReference type="AlphaFoldDB" id="G0R2M5"/>
<evidence type="ECO:0000256" key="3">
    <source>
        <dbReference type="ARBA" id="ARBA00022840"/>
    </source>
</evidence>
<dbReference type="PROSITE" id="PS00847">
    <property type="entry name" value="MCM_1"/>
    <property type="match status" value="1"/>
</dbReference>
<dbReference type="GO" id="GO:0006260">
    <property type="term" value="P:DNA replication"/>
    <property type="evidence" value="ECO:0007669"/>
    <property type="project" value="InterPro"/>
</dbReference>
<dbReference type="GO" id="GO:0005524">
    <property type="term" value="F:ATP binding"/>
    <property type="evidence" value="ECO:0007669"/>
    <property type="project" value="UniProtKB-KW"/>
</dbReference>
<accession>G0R2M5</accession>
<evidence type="ECO:0000313" key="7">
    <source>
        <dbReference type="Proteomes" id="UP000008983"/>
    </source>
</evidence>
<evidence type="ECO:0000259" key="5">
    <source>
        <dbReference type="PROSITE" id="PS50051"/>
    </source>
</evidence>
<keyword evidence="3 4" id="KW-0067">ATP-binding</keyword>
<dbReference type="GO" id="GO:0003697">
    <property type="term" value="F:single-stranded DNA binding"/>
    <property type="evidence" value="ECO:0007669"/>
    <property type="project" value="TreeGrafter"/>
</dbReference>
<dbReference type="eggNOG" id="KOG0480">
    <property type="taxonomic scope" value="Eukaryota"/>
</dbReference>
<feature type="domain" description="MCM C-terminal AAA(+) ATPase" evidence="5">
    <location>
        <begin position="56"/>
        <end position="270"/>
    </location>
</feature>
<dbReference type="PROSITE" id="PS50051">
    <property type="entry name" value="MCM_2"/>
    <property type="match status" value="1"/>
</dbReference>
<comment type="similarity">
    <text evidence="4">Belongs to the MCM family.</text>
</comment>
<reference evidence="6 7" key="1">
    <citation type="submission" date="2011-07" db="EMBL/GenBank/DDBJ databases">
        <authorList>
            <person name="Coyne R."/>
            <person name="Brami D."/>
            <person name="Johnson J."/>
            <person name="Hostetler J."/>
            <person name="Hannick L."/>
            <person name="Clark T."/>
            <person name="Cassidy-Hanley D."/>
            <person name="Inman J."/>
        </authorList>
    </citation>
    <scope>NUCLEOTIDE SEQUENCE [LARGE SCALE GENOMIC DNA]</scope>
    <source>
        <strain evidence="6 7">G5</strain>
    </source>
</reference>
<dbReference type="RefSeq" id="XP_004027634.1">
    <property type="nucleotide sequence ID" value="XM_004027585.1"/>
</dbReference>
<keyword evidence="7" id="KW-1185">Reference proteome</keyword>
<dbReference type="InterPro" id="IPR031327">
    <property type="entry name" value="MCM"/>
</dbReference>
<dbReference type="SMART" id="SM00382">
    <property type="entry name" value="AAA"/>
    <property type="match status" value="1"/>
</dbReference>
<dbReference type="Pfam" id="PF00493">
    <property type="entry name" value="MCM"/>
    <property type="match status" value="1"/>
</dbReference>
<evidence type="ECO:0000256" key="1">
    <source>
        <dbReference type="ARBA" id="ARBA00012551"/>
    </source>
</evidence>
<dbReference type="GeneID" id="14904365"/>
<dbReference type="InterPro" id="IPR027417">
    <property type="entry name" value="P-loop_NTPase"/>
</dbReference>
<dbReference type="InterPro" id="IPR001208">
    <property type="entry name" value="MCM_dom"/>
</dbReference>
<sequence length="403" mass="46152">MQGIQSNILYVNSLINEDSSSFQKKKFQNTQQKQQEQEEDEECINLVQNLSNNPLIFYILIKSLCPTIFGHELIKAGLLLAILGGSQDSQKSNFYKENDKNQLNFRTDCHVLLIGDPGLGKSQLLKFIANISQRSIYTSASSSSNAGLTVSICKDQITGESTLEAGALILSDQGVCCIDEFDKMQSEHYILLEAMEQQSVSLAKSGILCSLQARCSIIAAANPKDGHYNKQKNVKDNIKISNAILSRFDLIFLLLDKCDPLRDQKLSEHVMKLHSRKRIKTENFQAEESSISFNVYEFKIKDYIQDVQYSSFTEKLQKKCSEINDILPPQAIKKYLTYIKKYATQNQVFKLQKLQKIFIQPQENNILKIHKFQQQIDNQNLQLDYLRLVQKLNVEMQLLKRML</sequence>
<dbReference type="PRINTS" id="PR01657">
    <property type="entry name" value="MCMFAMILY"/>
</dbReference>
<feature type="non-terminal residue" evidence="6">
    <location>
        <position position="403"/>
    </location>
</feature>
<dbReference type="InterPro" id="IPR003593">
    <property type="entry name" value="AAA+_ATPase"/>
</dbReference>